<dbReference type="InterPro" id="IPR009057">
    <property type="entry name" value="Homeodomain-like_sf"/>
</dbReference>
<dbReference type="PRINTS" id="PR00455">
    <property type="entry name" value="HTHTETR"/>
</dbReference>
<proteinExistence type="predicted"/>
<protein>
    <submittedName>
        <fullName evidence="4">TetR/AcrR family transcriptional regulator</fullName>
    </submittedName>
</protein>
<dbReference type="Proteomes" id="UP000885792">
    <property type="component" value="Unassembled WGS sequence"/>
</dbReference>
<dbReference type="InterPro" id="IPR001647">
    <property type="entry name" value="HTH_TetR"/>
</dbReference>
<feature type="domain" description="HTH tetR-type" evidence="3">
    <location>
        <begin position="11"/>
        <end position="71"/>
    </location>
</feature>
<evidence type="ECO:0000256" key="2">
    <source>
        <dbReference type="PROSITE-ProRule" id="PRU00335"/>
    </source>
</evidence>
<keyword evidence="1 2" id="KW-0238">DNA-binding</keyword>
<dbReference type="Gene3D" id="1.10.357.10">
    <property type="entry name" value="Tetracycline Repressor, domain 2"/>
    <property type="match status" value="1"/>
</dbReference>
<dbReference type="AlphaFoldDB" id="A0A7C5Q393"/>
<accession>A0A7C5Q393</accession>
<dbReference type="InterPro" id="IPR023772">
    <property type="entry name" value="DNA-bd_HTH_TetR-type_CS"/>
</dbReference>
<gene>
    <name evidence="4" type="ORF">ENJ61_05530</name>
</gene>
<organism evidence="4">
    <name type="scientific">Aquifex aeolicus</name>
    <dbReference type="NCBI Taxonomy" id="63363"/>
    <lineage>
        <taxon>Bacteria</taxon>
        <taxon>Pseudomonadati</taxon>
        <taxon>Aquificota</taxon>
        <taxon>Aquificia</taxon>
        <taxon>Aquificales</taxon>
        <taxon>Aquificaceae</taxon>
        <taxon>Aquifex</taxon>
    </lineage>
</organism>
<dbReference type="SUPFAM" id="SSF48498">
    <property type="entry name" value="Tetracyclin repressor-like, C-terminal domain"/>
    <property type="match status" value="1"/>
</dbReference>
<evidence type="ECO:0000256" key="1">
    <source>
        <dbReference type="ARBA" id="ARBA00023125"/>
    </source>
</evidence>
<dbReference type="PROSITE" id="PS01081">
    <property type="entry name" value="HTH_TETR_1"/>
    <property type="match status" value="1"/>
</dbReference>
<feature type="DNA-binding region" description="H-T-H motif" evidence="2">
    <location>
        <begin position="34"/>
        <end position="53"/>
    </location>
</feature>
<sequence>MSERENRWEFTHTKERISRVALRLFSQKGFKGTTIKDIAREVGITEGAIYRHFRSKEDIIEHLVERITGEIRELIREEVLTKKDIRKQVDSLIEVLINYAFDNPDAFRFLTVYHILRENGRNGKLPGNIIIQLFREAYAGGKLAVSPEVALSLIIGSVERLFILWELGLLKMQREKLIEEVKEVIEKALFDVSDSMRTG</sequence>
<evidence type="ECO:0000259" key="3">
    <source>
        <dbReference type="PROSITE" id="PS50977"/>
    </source>
</evidence>
<comment type="caution">
    <text evidence="4">The sequence shown here is derived from an EMBL/GenBank/DDBJ whole genome shotgun (WGS) entry which is preliminary data.</text>
</comment>
<dbReference type="GO" id="GO:0003677">
    <property type="term" value="F:DNA binding"/>
    <property type="evidence" value="ECO:0007669"/>
    <property type="project" value="UniProtKB-UniRule"/>
</dbReference>
<dbReference type="SUPFAM" id="SSF46689">
    <property type="entry name" value="Homeodomain-like"/>
    <property type="match status" value="1"/>
</dbReference>
<reference evidence="4" key="1">
    <citation type="journal article" date="2020" name="mSystems">
        <title>Genome- and Community-Level Interaction Insights into Carbon Utilization and Element Cycling Functions of Hydrothermarchaeota in Hydrothermal Sediment.</title>
        <authorList>
            <person name="Zhou Z."/>
            <person name="Liu Y."/>
            <person name="Xu W."/>
            <person name="Pan J."/>
            <person name="Luo Z.H."/>
            <person name="Li M."/>
        </authorList>
    </citation>
    <scope>NUCLEOTIDE SEQUENCE [LARGE SCALE GENOMIC DNA]</scope>
    <source>
        <strain evidence="4">HyVt-501</strain>
    </source>
</reference>
<dbReference type="EMBL" id="DRNB01000198">
    <property type="protein sequence ID" value="HHJ64353.1"/>
    <property type="molecule type" value="Genomic_DNA"/>
</dbReference>
<evidence type="ECO:0000313" key="4">
    <source>
        <dbReference type="EMBL" id="HHJ64353.1"/>
    </source>
</evidence>
<dbReference type="PANTHER" id="PTHR43479:SF20">
    <property type="entry name" value="HTH TETR-TYPE DOMAIN-CONTAINING PROTEIN"/>
    <property type="match status" value="1"/>
</dbReference>
<name>A0A7C5Q393_AQUAO</name>
<dbReference type="InterPro" id="IPR050624">
    <property type="entry name" value="HTH-type_Tx_Regulator"/>
</dbReference>
<dbReference type="PANTHER" id="PTHR43479">
    <property type="entry name" value="ACREF/ENVCD OPERON REPRESSOR-RELATED"/>
    <property type="match status" value="1"/>
</dbReference>
<dbReference type="InterPro" id="IPR036271">
    <property type="entry name" value="Tet_transcr_reg_TetR-rel_C_sf"/>
</dbReference>
<dbReference type="Pfam" id="PF00440">
    <property type="entry name" value="TetR_N"/>
    <property type="match status" value="1"/>
</dbReference>
<dbReference type="PROSITE" id="PS50977">
    <property type="entry name" value="HTH_TETR_2"/>
    <property type="match status" value="1"/>
</dbReference>